<dbReference type="OrthoDB" id="547265at2"/>
<keyword evidence="2" id="KW-1185">Reference proteome</keyword>
<accession>A0A1Y6D3D1</accession>
<protein>
    <recommendedName>
        <fullName evidence="3">Sulfotransferase family protein</fullName>
    </recommendedName>
</protein>
<organism evidence="1 2">
    <name type="scientific">Methylomagnum ishizawai</name>
    <dbReference type="NCBI Taxonomy" id="1760988"/>
    <lineage>
        <taxon>Bacteria</taxon>
        <taxon>Pseudomonadati</taxon>
        <taxon>Pseudomonadota</taxon>
        <taxon>Gammaproteobacteria</taxon>
        <taxon>Methylococcales</taxon>
        <taxon>Methylococcaceae</taxon>
        <taxon>Methylomagnum</taxon>
    </lineage>
</organism>
<dbReference type="AlphaFoldDB" id="A0A1Y6D3D1"/>
<dbReference type="Gene3D" id="3.40.50.300">
    <property type="entry name" value="P-loop containing nucleotide triphosphate hydrolases"/>
    <property type="match status" value="1"/>
</dbReference>
<dbReference type="SUPFAM" id="SSF52540">
    <property type="entry name" value="P-loop containing nucleoside triphosphate hydrolases"/>
    <property type="match status" value="1"/>
</dbReference>
<evidence type="ECO:0008006" key="3">
    <source>
        <dbReference type="Google" id="ProtNLM"/>
    </source>
</evidence>
<dbReference type="Proteomes" id="UP000192923">
    <property type="component" value="Unassembled WGS sequence"/>
</dbReference>
<dbReference type="RefSeq" id="WP_125468910.1">
    <property type="nucleotide sequence ID" value="NZ_FXAM01000001.1"/>
</dbReference>
<gene>
    <name evidence="1" type="ORF">SAMN02949497_2396</name>
</gene>
<name>A0A1Y6D3D1_9GAMM</name>
<reference evidence="1 2" key="1">
    <citation type="submission" date="2016-12" db="EMBL/GenBank/DDBJ databases">
        <authorList>
            <person name="Song W.-J."/>
            <person name="Kurnit D.M."/>
        </authorList>
    </citation>
    <scope>NUCLEOTIDE SEQUENCE [LARGE SCALE GENOMIC DNA]</scope>
    <source>
        <strain evidence="1 2">175</strain>
    </source>
</reference>
<dbReference type="EMBL" id="FXAM01000001">
    <property type="protein sequence ID" value="SMF95052.1"/>
    <property type="molecule type" value="Genomic_DNA"/>
</dbReference>
<evidence type="ECO:0000313" key="1">
    <source>
        <dbReference type="EMBL" id="SMF95052.1"/>
    </source>
</evidence>
<sequence>MREITMHIGRHKSGTSSLQHFLVKNESVLADLGYLYPKSMRTPKVAHHSLAEFFKNSYQRKCSDKEWMVLDNECKLFLKEIDGASKILLSSEAFQAVKPSEVKDFFGPAVNIIVYIREQFEYLISSYAQAVQNQKITLTLEEYEKRFFYDYSRFLKSWEDAFPTGKTTVRIYDRAELAEADIRLDFILALGLKKDNFIFDVEEKNPSIGGILLEFKRRLNMMDFESIVSAGKLYEILGKAAAINPSLVCGTYWNSKLIEEIDKKCLQPNKIVCEKFFPGRKTLFNRKAQFYEEKSVMATFDDVASTIDAIIPSVGTKLMSLISR</sequence>
<evidence type="ECO:0000313" key="2">
    <source>
        <dbReference type="Proteomes" id="UP000192923"/>
    </source>
</evidence>
<proteinExistence type="predicted"/>
<dbReference type="InterPro" id="IPR027417">
    <property type="entry name" value="P-loop_NTPase"/>
</dbReference>
<dbReference type="STRING" id="1760988.SAMN02949497_2396"/>